<feature type="compositionally biased region" description="Low complexity" evidence="1">
    <location>
        <begin position="306"/>
        <end position="317"/>
    </location>
</feature>
<dbReference type="Gene3D" id="3.90.190.10">
    <property type="entry name" value="Protein tyrosine phosphatase superfamily"/>
    <property type="match status" value="1"/>
</dbReference>
<keyword evidence="3" id="KW-1185">Reference proteome</keyword>
<dbReference type="SUPFAM" id="SSF52799">
    <property type="entry name" value="(Phosphotyrosine protein) phosphatases II"/>
    <property type="match status" value="1"/>
</dbReference>
<evidence type="ECO:0000313" key="2">
    <source>
        <dbReference type="EMBL" id="GAA93577.1"/>
    </source>
</evidence>
<dbReference type="EMBL" id="BABT02000007">
    <property type="protein sequence ID" value="GAA93577.1"/>
    <property type="molecule type" value="Genomic_DNA"/>
</dbReference>
<dbReference type="InParanoid" id="G7DSL7"/>
<reference evidence="2 3" key="2">
    <citation type="journal article" date="2012" name="Open Biol.">
        <title>Characteristics of nucleosomes and linker DNA regions on the genome of the basidiomycete Mixia osmundae revealed by mono- and dinucleosome mapping.</title>
        <authorList>
            <person name="Nishida H."/>
            <person name="Kondo S."/>
            <person name="Matsumoto T."/>
            <person name="Suzuki Y."/>
            <person name="Yoshikawa H."/>
            <person name="Taylor T.D."/>
            <person name="Sugiyama J."/>
        </authorList>
    </citation>
    <scope>NUCLEOTIDE SEQUENCE [LARGE SCALE GENOMIC DNA]</scope>
    <source>
        <strain evidence="3">CBS 9802 / IAM 14324 / JCM 22182 / KY 12970</strain>
    </source>
</reference>
<dbReference type="Pfam" id="PF03162">
    <property type="entry name" value="Y_phosphatase2"/>
    <property type="match status" value="1"/>
</dbReference>
<evidence type="ECO:0008006" key="4">
    <source>
        <dbReference type="Google" id="ProtNLM"/>
    </source>
</evidence>
<dbReference type="AlphaFoldDB" id="G7DSL7"/>
<feature type="region of interest" description="Disordered" evidence="1">
    <location>
        <begin position="217"/>
        <end position="256"/>
    </location>
</feature>
<dbReference type="RefSeq" id="XP_014566519.1">
    <property type="nucleotide sequence ID" value="XM_014711033.1"/>
</dbReference>
<feature type="region of interest" description="Disordered" evidence="1">
    <location>
        <begin position="348"/>
        <end position="384"/>
    </location>
</feature>
<feature type="region of interest" description="Disordered" evidence="1">
    <location>
        <begin position="284"/>
        <end position="327"/>
    </location>
</feature>
<feature type="compositionally biased region" description="Polar residues" evidence="1">
    <location>
        <begin position="359"/>
        <end position="377"/>
    </location>
</feature>
<dbReference type="HOGENOM" id="CLU_595943_0_0_1"/>
<name>G7DSL7_MIXOS</name>
<organism evidence="2 3">
    <name type="scientific">Mixia osmundae (strain CBS 9802 / IAM 14324 / JCM 22182 / KY 12970)</name>
    <dbReference type="NCBI Taxonomy" id="764103"/>
    <lineage>
        <taxon>Eukaryota</taxon>
        <taxon>Fungi</taxon>
        <taxon>Dikarya</taxon>
        <taxon>Basidiomycota</taxon>
        <taxon>Pucciniomycotina</taxon>
        <taxon>Mixiomycetes</taxon>
        <taxon>Mixiales</taxon>
        <taxon>Mixiaceae</taxon>
        <taxon>Mixia</taxon>
    </lineage>
</organism>
<feature type="region of interest" description="Disordered" evidence="1">
    <location>
        <begin position="391"/>
        <end position="410"/>
    </location>
</feature>
<dbReference type="STRING" id="764103.G7DSL7"/>
<evidence type="ECO:0000313" key="3">
    <source>
        <dbReference type="Proteomes" id="UP000009131"/>
    </source>
</evidence>
<dbReference type="GO" id="GO:0016791">
    <property type="term" value="F:phosphatase activity"/>
    <property type="evidence" value="ECO:0007669"/>
    <property type="project" value="TreeGrafter"/>
</dbReference>
<accession>G7DSL7</accession>
<dbReference type="PANTHER" id="PTHR31126">
    <property type="entry name" value="TYROSINE-PROTEIN PHOSPHATASE"/>
    <property type="match status" value="1"/>
</dbReference>
<proteinExistence type="predicted"/>
<dbReference type="PANTHER" id="PTHR31126:SF14">
    <property type="entry name" value="TYROSINE-PROTEIN PHOSPHATASE OCA6-RELATED"/>
    <property type="match status" value="1"/>
</dbReference>
<dbReference type="eggNOG" id="KOG1572">
    <property type="taxonomic scope" value="Eukaryota"/>
</dbReference>
<comment type="caution">
    <text evidence="2">The sequence shown here is derived from an EMBL/GenBank/DDBJ whole genome shotgun (WGS) entry which is preliminary data.</text>
</comment>
<sequence length="459" mass="50312">MLADAASGSSSVLSDHSARYYVPPLRFEQVAPQVYRGSHPKLKNLPFLATLRIRTVLSFTPDDPVLLSESKVDRRVKSWLGEQEARSEGEHVAPVAHRRWYKTDRMKTEIVTVNRSHVREACELMLDKRNHPVYLHCLDGVDVTSIVIACLRKVMMWNLDSVYSEMTRFLRLPPTTQSRQFVSDFLASPPASLGKSATNVPQLHLVLRGPSESATPLTIKADPVSRSGSTVAVQDVDSKSALSTKTKTSKDGGPLMVPERAYRPAWLWGGYATPAQYLTAAATVSDKTKETDQRDATPTPPLKRPSGSTTTHSGTSSDQSAPQPTPLTHFIGEASEVRTPIAAHYPDLANPDVVRSRGRQISSEADSLPQEASTPRANSRIPPYEEDRIFASAGASTQASVSTKDDRDQKRSAAIANLSTNAVLSRQLLYEPNGDDDAQEDDERTMPISQMIDALDLGI</sequence>
<dbReference type="Proteomes" id="UP000009131">
    <property type="component" value="Unassembled WGS sequence"/>
</dbReference>
<evidence type="ECO:0000256" key="1">
    <source>
        <dbReference type="SAM" id="MobiDB-lite"/>
    </source>
</evidence>
<dbReference type="OrthoDB" id="6375174at2759"/>
<dbReference type="InterPro" id="IPR004861">
    <property type="entry name" value="Siw14-like"/>
</dbReference>
<protein>
    <recommendedName>
        <fullName evidence="4">Tyrosine specific protein phosphatases domain-containing protein</fullName>
    </recommendedName>
</protein>
<reference evidence="2 3" key="1">
    <citation type="journal article" date="2011" name="J. Gen. Appl. Microbiol.">
        <title>Draft genome sequencing of the enigmatic basidiomycete Mixia osmundae.</title>
        <authorList>
            <person name="Nishida H."/>
            <person name="Nagatsuka Y."/>
            <person name="Sugiyama J."/>
        </authorList>
    </citation>
    <scope>NUCLEOTIDE SEQUENCE [LARGE SCALE GENOMIC DNA]</scope>
    <source>
        <strain evidence="3">CBS 9802 / IAM 14324 / JCM 22182 / KY 12970</strain>
    </source>
</reference>
<gene>
    <name evidence="2" type="primary">Mo00221</name>
    <name evidence="2" type="ORF">E5Q_00221</name>
</gene>
<dbReference type="InterPro" id="IPR029021">
    <property type="entry name" value="Prot-tyrosine_phosphatase-like"/>
</dbReference>
<feature type="compositionally biased region" description="Basic and acidic residues" evidence="1">
    <location>
        <begin position="286"/>
        <end position="295"/>
    </location>
</feature>